<keyword evidence="2" id="KW-1185">Reference proteome</keyword>
<dbReference type="Proteomes" id="UP000887116">
    <property type="component" value="Unassembled WGS sequence"/>
</dbReference>
<protein>
    <submittedName>
        <fullName evidence="1">Uncharacterized protein</fullName>
    </submittedName>
</protein>
<accession>A0A8X6HTW6</accession>
<organism evidence="1 2">
    <name type="scientific">Trichonephila clavata</name>
    <name type="common">Joro spider</name>
    <name type="synonym">Nephila clavata</name>
    <dbReference type="NCBI Taxonomy" id="2740835"/>
    <lineage>
        <taxon>Eukaryota</taxon>
        <taxon>Metazoa</taxon>
        <taxon>Ecdysozoa</taxon>
        <taxon>Arthropoda</taxon>
        <taxon>Chelicerata</taxon>
        <taxon>Arachnida</taxon>
        <taxon>Araneae</taxon>
        <taxon>Araneomorphae</taxon>
        <taxon>Entelegynae</taxon>
        <taxon>Araneoidea</taxon>
        <taxon>Nephilidae</taxon>
        <taxon>Trichonephila</taxon>
    </lineage>
</organism>
<dbReference type="EMBL" id="BMAO01026407">
    <property type="protein sequence ID" value="GFR09514.1"/>
    <property type="molecule type" value="Genomic_DNA"/>
</dbReference>
<comment type="caution">
    <text evidence="1">The sequence shown here is derived from an EMBL/GenBank/DDBJ whole genome shotgun (WGS) entry which is preliminary data.</text>
</comment>
<proteinExistence type="predicted"/>
<sequence>MKKSAEFPTPHKLEIPRILSFLSFSHSYLFTSQVKVLTLFPLHLKTAYHISHHGLQVGARKSKSVEAVLNNLSRCFGGHKLEKTAVK</sequence>
<evidence type="ECO:0000313" key="1">
    <source>
        <dbReference type="EMBL" id="GFR09514.1"/>
    </source>
</evidence>
<gene>
    <name evidence="1" type="ORF">TNCT_516961</name>
</gene>
<name>A0A8X6HTW6_TRICU</name>
<dbReference type="AlphaFoldDB" id="A0A8X6HTW6"/>
<reference evidence="1" key="1">
    <citation type="submission" date="2020-07" db="EMBL/GenBank/DDBJ databases">
        <title>Multicomponent nature underlies the extraordinary mechanical properties of spider dragline silk.</title>
        <authorList>
            <person name="Kono N."/>
            <person name="Nakamura H."/>
            <person name="Mori M."/>
            <person name="Yoshida Y."/>
            <person name="Ohtoshi R."/>
            <person name="Malay A.D."/>
            <person name="Moran D.A.P."/>
            <person name="Tomita M."/>
            <person name="Numata K."/>
            <person name="Arakawa K."/>
        </authorList>
    </citation>
    <scope>NUCLEOTIDE SEQUENCE</scope>
</reference>
<evidence type="ECO:0000313" key="2">
    <source>
        <dbReference type="Proteomes" id="UP000887116"/>
    </source>
</evidence>